<dbReference type="AlphaFoldDB" id="A0A813LH85"/>
<evidence type="ECO:0000313" key="8">
    <source>
        <dbReference type="EMBL" id="CAE8728497.1"/>
    </source>
</evidence>
<organism evidence="8 9">
    <name type="scientific">Polarella glacialis</name>
    <name type="common">Dinoflagellate</name>
    <dbReference type="NCBI Taxonomy" id="89957"/>
    <lineage>
        <taxon>Eukaryota</taxon>
        <taxon>Sar</taxon>
        <taxon>Alveolata</taxon>
        <taxon>Dinophyceae</taxon>
        <taxon>Suessiales</taxon>
        <taxon>Suessiaceae</taxon>
        <taxon>Polarella</taxon>
    </lineage>
</organism>
<feature type="repeat" description="PPR" evidence="4">
    <location>
        <begin position="281"/>
        <end position="315"/>
    </location>
</feature>
<evidence type="ECO:0000256" key="1">
    <source>
        <dbReference type="ARBA" id="ARBA00022723"/>
    </source>
</evidence>
<dbReference type="InterPro" id="IPR054708">
    <property type="entry name" value="MTPAP-like_central"/>
</dbReference>
<evidence type="ECO:0000256" key="2">
    <source>
        <dbReference type="ARBA" id="ARBA00022737"/>
    </source>
</evidence>
<proteinExistence type="predicted"/>
<accession>A0A813LH85</accession>
<dbReference type="Gene3D" id="1.25.40.10">
    <property type="entry name" value="Tetratricopeptide repeat domain"/>
    <property type="match status" value="2"/>
</dbReference>
<evidence type="ECO:0000256" key="3">
    <source>
        <dbReference type="ARBA" id="ARBA00022842"/>
    </source>
</evidence>
<feature type="non-terminal residue" evidence="8">
    <location>
        <position position="893"/>
    </location>
</feature>
<dbReference type="InterPro" id="IPR002885">
    <property type="entry name" value="PPR_rpt"/>
</dbReference>
<evidence type="ECO:0000259" key="6">
    <source>
        <dbReference type="Pfam" id="PF03828"/>
    </source>
</evidence>
<keyword evidence="5" id="KW-0812">Transmembrane</keyword>
<feature type="domain" description="PAP-associated" evidence="6">
    <location>
        <begin position="709"/>
        <end position="756"/>
    </location>
</feature>
<evidence type="ECO:0000259" key="7">
    <source>
        <dbReference type="Pfam" id="PF22600"/>
    </source>
</evidence>
<keyword evidence="5" id="KW-0472">Membrane</keyword>
<keyword evidence="1" id="KW-0479">Metal-binding</keyword>
<evidence type="ECO:0000313" key="9">
    <source>
        <dbReference type="Proteomes" id="UP000626109"/>
    </source>
</evidence>
<dbReference type="Gene3D" id="3.30.460.10">
    <property type="entry name" value="Beta Polymerase, domain 2"/>
    <property type="match status" value="1"/>
</dbReference>
<protein>
    <submittedName>
        <fullName evidence="8">Uncharacterized protein</fullName>
    </submittedName>
</protein>
<dbReference type="Proteomes" id="UP000626109">
    <property type="component" value="Unassembled WGS sequence"/>
</dbReference>
<name>A0A813LH85_POLGL</name>
<dbReference type="GO" id="GO:0046872">
    <property type="term" value="F:metal ion binding"/>
    <property type="evidence" value="ECO:0007669"/>
    <property type="project" value="UniProtKB-KW"/>
</dbReference>
<dbReference type="PROSITE" id="PS51375">
    <property type="entry name" value="PPR"/>
    <property type="match status" value="1"/>
</dbReference>
<dbReference type="InterPro" id="IPR043519">
    <property type="entry name" value="NT_sf"/>
</dbReference>
<dbReference type="InterPro" id="IPR002058">
    <property type="entry name" value="PAP_assoc"/>
</dbReference>
<dbReference type="Pfam" id="PF03828">
    <property type="entry name" value="PAP_assoc"/>
    <property type="match status" value="1"/>
</dbReference>
<dbReference type="PANTHER" id="PTHR47936:SF1">
    <property type="entry name" value="PENTATRICOPEPTIDE REPEAT-CONTAINING PROTEIN GUN1, CHLOROPLASTIC"/>
    <property type="match status" value="1"/>
</dbReference>
<dbReference type="Gene3D" id="1.10.1410.10">
    <property type="match status" value="1"/>
</dbReference>
<comment type="caution">
    <text evidence="8">The sequence shown here is derived from an EMBL/GenBank/DDBJ whole genome shotgun (WGS) entry which is preliminary data.</text>
</comment>
<evidence type="ECO:0000256" key="4">
    <source>
        <dbReference type="PROSITE-ProRule" id="PRU00708"/>
    </source>
</evidence>
<gene>
    <name evidence="8" type="ORF">PGLA2088_LOCUS45146</name>
</gene>
<dbReference type="PANTHER" id="PTHR47936">
    <property type="entry name" value="PPR_LONG DOMAIN-CONTAINING PROTEIN"/>
    <property type="match status" value="1"/>
</dbReference>
<keyword evidence="2" id="KW-0677">Repeat</keyword>
<feature type="transmembrane region" description="Helical" evidence="5">
    <location>
        <begin position="862"/>
        <end position="885"/>
    </location>
</feature>
<reference evidence="8" key="1">
    <citation type="submission" date="2021-02" db="EMBL/GenBank/DDBJ databases">
        <authorList>
            <person name="Dougan E. K."/>
            <person name="Rhodes N."/>
            <person name="Thang M."/>
            <person name="Chan C."/>
        </authorList>
    </citation>
    <scope>NUCLEOTIDE SEQUENCE</scope>
</reference>
<evidence type="ECO:0000256" key="5">
    <source>
        <dbReference type="SAM" id="Phobius"/>
    </source>
</evidence>
<feature type="domain" description="Poly(A) RNA polymerase mitochondrial-like central palm" evidence="7">
    <location>
        <begin position="497"/>
        <end position="610"/>
    </location>
</feature>
<dbReference type="Pfam" id="PF22600">
    <property type="entry name" value="MTPAP-like_central"/>
    <property type="match status" value="1"/>
</dbReference>
<dbReference type="InterPro" id="IPR011990">
    <property type="entry name" value="TPR-like_helical_dom_sf"/>
</dbReference>
<dbReference type="Pfam" id="PF01535">
    <property type="entry name" value="PPR"/>
    <property type="match status" value="1"/>
</dbReference>
<sequence>MTAMVNSGKLKEGLQLLNRMDEVSADLDLPAMLVAIRLQGAVGNHEGALALLRRAAVASPGSGEEPVAPVEAYNACITALGKAGLSAAAAPKNSAAEGGQRSAASAAVQELLCEMSQRRVALTRVSFGAALQAQSRSSAWQESLHLLLDMAVHGLQPDAQAFMAAIGACGRAGKWHTALALLSQAEAAGAADLRCRNAAIAACGRAGLWREALHELANLGELGTTVSWNSGITACAEASEWPQALSLLWRLCRSQAQIASDLAGVELAQGQLQAPQVLRPDTVSFNAALAACRNAGRWREVLGVLDSMAAEGAAADDSTLSTVAAACERAGVPELGLELWRRLWAQTSGAGSSGSAASSAPAYNAALRSAASSSLWRQVLEMVREMADKGVPRGRLSCRAVLRACDLSGRTREAAATLPLFRGWLEEEELERLAAGLEQRLLMQPGPEAASGESATTTSRQHSPAAAGFQWLHLGPVPAPEPGLLPQLAETPIDLAQLRAVVCRALEGAELWPLGSNAEGLRGPSSDADATIVLPEGLAMQQLPFEQARDLQRQALRTLRTHLVQTAGFDNLELVLEAKRPILRLTLPCGTPTDVSVENRAGARKSSLVAALIHGASHPALRQACFLLKDWAKQRGVYGQHEGFPSGLGFACLGIFAAQCLEPLVTFRGPNLVEAVPAFADPSLTAGRSSGWRPQAWEAALGEDRIVPQLLHAIFAFYAEELDWEAEVVSIRSACRMKRRADQADSILSIEDPVLTDLDLARPYMDRARSEVLHAEFRRAQALTRSGDWAGAFLAAERETSAEALPEIARAFVVLAGVSDSLSHRHPEWALVLEPDLRISGVLTALSAALLTAGLSRLRVLLFLVVASLAAAAAACHYVGAYLGLGPRVRFLL</sequence>
<dbReference type="SUPFAM" id="SSF81631">
    <property type="entry name" value="PAP/OAS1 substrate-binding domain"/>
    <property type="match status" value="1"/>
</dbReference>
<keyword evidence="3" id="KW-0460">Magnesium</keyword>
<dbReference type="SUPFAM" id="SSF81301">
    <property type="entry name" value="Nucleotidyltransferase"/>
    <property type="match status" value="1"/>
</dbReference>
<dbReference type="EMBL" id="CAJNNW010035560">
    <property type="protein sequence ID" value="CAE8728497.1"/>
    <property type="molecule type" value="Genomic_DNA"/>
</dbReference>
<keyword evidence="5" id="KW-1133">Transmembrane helix</keyword>